<dbReference type="AlphaFoldDB" id="A0A409WRI8"/>
<keyword evidence="7" id="KW-0723">Serine/threonine-protein kinase</keyword>
<dbReference type="SUPFAM" id="SSF56112">
    <property type="entry name" value="Protein kinase-like (PK-like)"/>
    <property type="match status" value="1"/>
</dbReference>
<keyword evidence="2 6" id="KW-0547">Nucleotide-binding</keyword>
<feature type="domain" description="Protein kinase" evidence="9">
    <location>
        <begin position="72"/>
        <end position="370"/>
    </location>
</feature>
<dbReference type="Gene3D" id="1.10.510.10">
    <property type="entry name" value="Transferase(Phosphotransferase) domain 1"/>
    <property type="match status" value="1"/>
</dbReference>
<dbReference type="PROSITE" id="PS00108">
    <property type="entry name" value="PROTEIN_KINASE_ST"/>
    <property type="match status" value="1"/>
</dbReference>
<evidence type="ECO:0000313" key="10">
    <source>
        <dbReference type="EMBL" id="PPQ81124.1"/>
    </source>
</evidence>
<keyword evidence="11" id="KW-1185">Reference proteome</keyword>
<dbReference type="GO" id="GO:0004674">
    <property type="term" value="F:protein serine/threonine kinase activity"/>
    <property type="evidence" value="ECO:0007669"/>
    <property type="project" value="UniProtKB-KW"/>
</dbReference>
<dbReference type="EMBL" id="NHYE01004899">
    <property type="protein sequence ID" value="PPQ81124.1"/>
    <property type="molecule type" value="Genomic_DNA"/>
</dbReference>
<proteinExistence type="inferred from homology"/>
<dbReference type="OrthoDB" id="10252171at2759"/>
<evidence type="ECO:0000256" key="7">
    <source>
        <dbReference type="RuleBase" id="RU000304"/>
    </source>
</evidence>
<dbReference type="InterPro" id="IPR000719">
    <property type="entry name" value="Prot_kinase_dom"/>
</dbReference>
<protein>
    <recommendedName>
        <fullName evidence="9">Protein kinase domain-containing protein</fullName>
    </recommendedName>
</protein>
<reference evidence="10 11" key="1">
    <citation type="journal article" date="2018" name="Evol. Lett.">
        <title>Horizontal gene cluster transfer increased hallucinogenic mushroom diversity.</title>
        <authorList>
            <person name="Reynolds H.T."/>
            <person name="Vijayakumar V."/>
            <person name="Gluck-Thaler E."/>
            <person name="Korotkin H.B."/>
            <person name="Matheny P.B."/>
            <person name="Slot J.C."/>
        </authorList>
    </citation>
    <scope>NUCLEOTIDE SEQUENCE [LARGE SCALE GENOMIC DNA]</scope>
    <source>
        <strain evidence="10 11">SRW20</strain>
    </source>
</reference>
<keyword evidence="3" id="KW-0418">Kinase</keyword>
<dbReference type="GO" id="GO:0005524">
    <property type="term" value="F:ATP binding"/>
    <property type="evidence" value="ECO:0007669"/>
    <property type="project" value="UniProtKB-UniRule"/>
</dbReference>
<dbReference type="Gene3D" id="3.30.200.20">
    <property type="entry name" value="Phosphorylase Kinase, domain 1"/>
    <property type="match status" value="1"/>
</dbReference>
<dbReference type="InterPro" id="IPR050339">
    <property type="entry name" value="CC_SR_Kinase"/>
</dbReference>
<evidence type="ECO:0000256" key="2">
    <source>
        <dbReference type="ARBA" id="ARBA00022741"/>
    </source>
</evidence>
<dbReference type="InterPro" id="IPR017441">
    <property type="entry name" value="Protein_kinase_ATP_BS"/>
</dbReference>
<evidence type="ECO:0000313" key="11">
    <source>
        <dbReference type="Proteomes" id="UP000284706"/>
    </source>
</evidence>
<dbReference type="Proteomes" id="UP000284706">
    <property type="component" value="Unassembled WGS sequence"/>
</dbReference>
<dbReference type="Pfam" id="PF00069">
    <property type="entry name" value="Pkinase"/>
    <property type="match status" value="1"/>
</dbReference>
<gene>
    <name evidence="10" type="ORF">CVT26_011234</name>
</gene>
<dbReference type="GO" id="GO:0005634">
    <property type="term" value="C:nucleus"/>
    <property type="evidence" value="ECO:0007669"/>
    <property type="project" value="TreeGrafter"/>
</dbReference>
<keyword evidence="1" id="KW-0808">Transferase</keyword>
<evidence type="ECO:0000259" key="9">
    <source>
        <dbReference type="PROSITE" id="PS50011"/>
    </source>
</evidence>
<dbReference type="InterPro" id="IPR008271">
    <property type="entry name" value="Ser/Thr_kinase_AS"/>
</dbReference>
<evidence type="ECO:0000256" key="5">
    <source>
        <dbReference type="ARBA" id="ARBA00037982"/>
    </source>
</evidence>
<dbReference type="STRING" id="231916.A0A409WRI8"/>
<comment type="caution">
    <text evidence="10">The sequence shown here is derived from an EMBL/GenBank/DDBJ whole genome shotgun (WGS) entry which is preliminary data.</text>
</comment>
<accession>A0A409WRI8</accession>
<dbReference type="PANTHER" id="PTHR11042">
    <property type="entry name" value="EUKARYOTIC TRANSLATION INITIATION FACTOR 2-ALPHA KINASE EIF2-ALPHA KINASE -RELATED"/>
    <property type="match status" value="1"/>
</dbReference>
<dbReference type="InParanoid" id="A0A409WRI8"/>
<dbReference type="SMART" id="SM00220">
    <property type="entry name" value="S_TKc"/>
    <property type="match status" value="1"/>
</dbReference>
<feature type="binding site" evidence="6">
    <location>
        <position position="103"/>
    </location>
    <ligand>
        <name>ATP</name>
        <dbReference type="ChEBI" id="CHEBI:30616"/>
    </ligand>
</feature>
<evidence type="ECO:0000256" key="8">
    <source>
        <dbReference type="SAM" id="MobiDB-lite"/>
    </source>
</evidence>
<sequence length="416" mass="46839">SPSNPERTPGLPIPPSAVPVRDAAQPWPPRCHPATVRPPVHDSPAQVHFIGRTTTTHSPATDTRTRQIFSPDLQAEIVGAGSYGTVFKVVSRAQNRTTVRAVKVVDLTRAHELRALPLCSQEIKILKHVHRLQSQYGRASEDEEDDRDHRGLKHIVKFARHENFIGVSGQNYLYIAMEYYPFSLVPFVHRLNADELALRFIISQVTVGLNYLHSIGIIHMDLKPDNIFVSPKGNCVIGDFGGSFYNPESGSEDQFWSGAHTAGFVAPEVIAARGSQRSISTKCDFFSLGVSIYDLVVIHELFNSELTHREMRLEPKAMEECMELYGCPDLVVYMVKCMCRHDPKLRWGGRQILDFLARNYDPLPSESPLLDYFPPQTERQAIRIHEPARTPLRFDRAAVKQLSQPSSKLVNEVTDL</sequence>
<dbReference type="PANTHER" id="PTHR11042:SF178">
    <property type="entry name" value="EUKARYOTIC TRANSLATION INITIATION FACTOR 2-ALPHA KINASE 1"/>
    <property type="match status" value="1"/>
</dbReference>
<comment type="similarity">
    <text evidence="5">Belongs to the protein kinase superfamily. Ser/Thr protein kinase family. GCN2 subfamily.</text>
</comment>
<feature type="non-terminal residue" evidence="10">
    <location>
        <position position="1"/>
    </location>
</feature>
<dbReference type="PROSITE" id="PS00107">
    <property type="entry name" value="PROTEIN_KINASE_ATP"/>
    <property type="match status" value="1"/>
</dbReference>
<keyword evidence="4 6" id="KW-0067">ATP-binding</keyword>
<dbReference type="CDD" id="cd00180">
    <property type="entry name" value="PKc"/>
    <property type="match status" value="1"/>
</dbReference>
<feature type="region of interest" description="Disordered" evidence="8">
    <location>
        <begin position="1"/>
        <end position="26"/>
    </location>
</feature>
<dbReference type="InterPro" id="IPR011009">
    <property type="entry name" value="Kinase-like_dom_sf"/>
</dbReference>
<evidence type="ECO:0000256" key="1">
    <source>
        <dbReference type="ARBA" id="ARBA00022679"/>
    </source>
</evidence>
<dbReference type="PROSITE" id="PS50011">
    <property type="entry name" value="PROTEIN_KINASE_DOM"/>
    <property type="match status" value="1"/>
</dbReference>
<name>A0A409WRI8_9AGAR</name>
<evidence type="ECO:0000256" key="6">
    <source>
        <dbReference type="PROSITE-ProRule" id="PRU10141"/>
    </source>
</evidence>
<evidence type="ECO:0000256" key="4">
    <source>
        <dbReference type="ARBA" id="ARBA00022840"/>
    </source>
</evidence>
<dbReference type="GO" id="GO:0005737">
    <property type="term" value="C:cytoplasm"/>
    <property type="evidence" value="ECO:0007669"/>
    <property type="project" value="TreeGrafter"/>
</dbReference>
<evidence type="ECO:0000256" key="3">
    <source>
        <dbReference type="ARBA" id="ARBA00022777"/>
    </source>
</evidence>
<organism evidence="10 11">
    <name type="scientific">Gymnopilus dilepis</name>
    <dbReference type="NCBI Taxonomy" id="231916"/>
    <lineage>
        <taxon>Eukaryota</taxon>
        <taxon>Fungi</taxon>
        <taxon>Dikarya</taxon>
        <taxon>Basidiomycota</taxon>
        <taxon>Agaricomycotina</taxon>
        <taxon>Agaricomycetes</taxon>
        <taxon>Agaricomycetidae</taxon>
        <taxon>Agaricales</taxon>
        <taxon>Agaricineae</taxon>
        <taxon>Hymenogastraceae</taxon>
        <taxon>Gymnopilus</taxon>
    </lineage>
</organism>